<keyword evidence="6" id="KW-0547">Nucleotide-binding</keyword>
<dbReference type="CDD" id="cd18606">
    <property type="entry name" value="ABC_6TM_YOR1_D2_like"/>
    <property type="match status" value="1"/>
</dbReference>
<protein>
    <submittedName>
        <fullName evidence="13">p-loop containing nucleoside triphosphate hydrolase protein</fullName>
    </submittedName>
</protein>
<feature type="domain" description="ABC transporter" evidence="11">
    <location>
        <begin position="751"/>
        <end position="1007"/>
    </location>
</feature>
<dbReference type="SMART" id="SM00382">
    <property type="entry name" value="AAA"/>
    <property type="match status" value="2"/>
</dbReference>
<dbReference type="GO" id="GO:0005886">
    <property type="term" value="C:plasma membrane"/>
    <property type="evidence" value="ECO:0007669"/>
    <property type="project" value="EnsemblFungi"/>
</dbReference>
<keyword evidence="8 10" id="KW-1133">Transmembrane helix</keyword>
<dbReference type="GO" id="GO:0005524">
    <property type="term" value="F:ATP binding"/>
    <property type="evidence" value="ECO:0007669"/>
    <property type="project" value="UniProtKB-KW"/>
</dbReference>
<feature type="domain" description="ABC transmembrane type-1" evidence="12">
    <location>
        <begin position="436"/>
        <end position="711"/>
    </location>
</feature>
<accession>A0A1D2VJH6</accession>
<dbReference type="Gene3D" id="3.40.50.300">
    <property type="entry name" value="P-loop containing nucleotide triphosphate hydrolases"/>
    <property type="match status" value="2"/>
</dbReference>
<dbReference type="SUPFAM" id="SSF52540">
    <property type="entry name" value="P-loop containing nucleoside triphosphate hydrolases"/>
    <property type="match status" value="2"/>
</dbReference>
<dbReference type="EMBL" id="KV454479">
    <property type="protein sequence ID" value="ODV61657.1"/>
    <property type="molecule type" value="Genomic_DNA"/>
</dbReference>
<organism evidence="13 14">
    <name type="scientific">Ascoidea rubescens DSM 1968</name>
    <dbReference type="NCBI Taxonomy" id="1344418"/>
    <lineage>
        <taxon>Eukaryota</taxon>
        <taxon>Fungi</taxon>
        <taxon>Dikarya</taxon>
        <taxon>Ascomycota</taxon>
        <taxon>Saccharomycotina</taxon>
        <taxon>Saccharomycetes</taxon>
        <taxon>Ascoideaceae</taxon>
        <taxon>Ascoidea</taxon>
    </lineage>
</organism>
<dbReference type="GO" id="GO:0008559">
    <property type="term" value="F:ABC-type xenobiotic transporter activity"/>
    <property type="evidence" value="ECO:0007669"/>
    <property type="project" value="EnsemblFungi"/>
</dbReference>
<reference evidence="14" key="1">
    <citation type="submission" date="2016-05" db="EMBL/GenBank/DDBJ databases">
        <title>Comparative genomics of biotechnologically important yeasts.</title>
        <authorList>
            <consortium name="DOE Joint Genome Institute"/>
            <person name="Riley R."/>
            <person name="Haridas S."/>
            <person name="Wolfe K.H."/>
            <person name="Lopes M.R."/>
            <person name="Hittinger C.T."/>
            <person name="Goker M."/>
            <person name="Salamov A."/>
            <person name="Wisecaver J."/>
            <person name="Long T.M."/>
            <person name="Aerts A.L."/>
            <person name="Barry K."/>
            <person name="Choi C."/>
            <person name="Clum A."/>
            <person name="Coughlan A.Y."/>
            <person name="Deshpande S."/>
            <person name="Douglass A.P."/>
            <person name="Hanson S.J."/>
            <person name="Klenk H.-P."/>
            <person name="Labutti K."/>
            <person name="Lapidus A."/>
            <person name="Lindquist E."/>
            <person name="Lipzen A."/>
            <person name="Meier-Kolthoff J.P."/>
            <person name="Ohm R.A."/>
            <person name="Otillar R.P."/>
            <person name="Pangilinan J."/>
            <person name="Peng Y."/>
            <person name="Rokas A."/>
            <person name="Rosa C.A."/>
            <person name="Scheuner C."/>
            <person name="Sibirny A.A."/>
            <person name="Slot J.C."/>
            <person name="Stielow J.B."/>
            <person name="Sun H."/>
            <person name="Kurtzman C.P."/>
            <person name="Blackwell M."/>
            <person name="Grigoriev I.V."/>
            <person name="Jeffries T.W."/>
        </authorList>
    </citation>
    <scope>NUCLEOTIDE SEQUENCE [LARGE SCALE GENOMIC DNA]</scope>
    <source>
        <strain evidence="14">DSM 1968</strain>
    </source>
</reference>
<dbReference type="GO" id="GO:0016887">
    <property type="term" value="F:ATP hydrolysis activity"/>
    <property type="evidence" value="ECO:0007669"/>
    <property type="project" value="InterPro"/>
</dbReference>
<dbReference type="PROSITE" id="PS50929">
    <property type="entry name" value="ABC_TM1F"/>
    <property type="match status" value="1"/>
</dbReference>
<feature type="transmembrane region" description="Helical" evidence="10">
    <location>
        <begin position="684"/>
        <end position="703"/>
    </location>
</feature>
<dbReference type="AlphaFoldDB" id="A0A1D2VJH6"/>
<feature type="transmembrane region" description="Helical" evidence="10">
    <location>
        <begin position="548"/>
        <end position="567"/>
    </location>
</feature>
<dbReference type="PROSITE" id="PS50893">
    <property type="entry name" value="ABC_TRANSPORTER_2"/>
    <property type="match status" value="2"/>
</dbReference>
<evidence type="ECO:0000256" key="9">
    <source>
        <dbReference type="ARBA" id="ARBA00023136"/>
    </source>
</evidence>
<dbReference type="FunFam" id="1.20.1560.10:FF:000010">
    <property type="entry name" value="Multidrug resistance-associated ABC transporter"/>
    <property type="match status" value="1"/>
</dbReference>
<dbReference type="PROSITE" id="PS00211">
    <property type="entry name" value="ABC_TRANSPORTER_1"/>
    <property type="match status" value="2"/>
</dbReference>
<evidence type="ECO:0000259" key="11">
    <source>
        <dbReference type="PROSITE" id="PS50893"/>
    </source>
</evidence>
<evidence type="ECO:0000256" key="2">
    <source>
        <dbReference type="ARBA" id="ARBA00009726"/>
    </source>
</evidence>
<dbReference type="Pfam" id="PF00005">
    <property type="entry name" value="ABC_tran"/>
    <property type="match status" value="2"/>
</dbReference>
<evidence type="ECO:0000259" key="12">
    <source>
        <dbReference type="PROSITE" id="PS50929"/>
    </source>
</evidence>
<dbReference type="InterPro" id="IPR003593">
    <property type="entry name" value="AAA+_ATPase"/>
</dbReference>
<keyword evidence="9 10" id="KW-0472">Membrane</keyword>
<evidence type="ECO:0000256" key="3">
    <source>
        <dbReference type="ARBA" id="ARBA00022448"/>
    </source>
</evidence>
<dbReference type="FunFam" id="3.40.50.300:FF:000565">
    <property type="entry name" value="ABC bile acid transporter"/>
    <property type="match status" value="1"/>
</dbReference>
<feature type="transmembrane region" description="Helical" evidence="10">
    <location>
        <begin position="658"/>
        <end position="678"/>
    </location>
</feature>
<evidence type="ECO:0000313" key="13">
    <source>
        <dbReference type="EMBL" id="ODV61657.1"/>
    </source>
</evidence>
<comment type="similarity">
    <text evidence="2">Belongs to the ABC transporter superfamily. ABCC family. Conjugate transporter (TC 3.A.1.208) subfamily.</text>
</comment>
<keyword evidence="7" id="KW-0067">ATP-binding</keyword>
<dbReference type="RefSeq" id="XP_020047964.1">
    <property type="nucleotide sequence ID" value="XM_020193154.1"/>
</dbReference>
<keyword evidence="14" id="KW-1185">Reference proteome</keyword>
<dbReference type="InParanoid" id="A0A1D2VJH6"/>
<dbReference type="SUPFAM" id="SSF90123">
    <property type="entry name" value="ABC transporter transmembrane region"/>
    <property type="match status" value="1"/>
</dbReference>
<dbReference type="InterPro" id="IPR036640">
    <property type="entry name" value="ABC1_TM_sf"/>
</dbReference>
<proteinExistence type="inferred from homology"/>
<feature type="transmembrane region" description="Helical" evidence="10">
    <location>
        <begin position="471"/>
        <end position="496"/>
    </location>
</feature>
<name>A0A1D2VJH6_9ASCO</name>
<evidence type="ECO:0000256" key="10">
    <source>
        <dbReference type="SAM" id="Phobius"/>
    </source>
</evidence>
<dbReference type="FunFam" id="3.40.50.300:FF:000973">
    <property type="entry name" value="Multidrug resistance-associated protein 4"/>
    <property type="match status" value="1"/>
</dbReference>
<gene>
    <name evidence="13" type="ORF">ASCRUDRAFT_75641</name>
</gene>
<evidence type="ECO:0000256" key="7">
    <source>
        <dbReference type="ARBA" id="ARBA00022840"/>
    </source>
</evidence>
<dbReference type="CDD" id="cd03244">
    <property type="entry name" value="ABCC_MRP_domain2"/>
    <property type="match status" value="1"/>
</dbReference>
<dbReference type="InterPro" id="IPR017871">
    <property type="entry name" value="ABC_transporter-like_CS"/>
</dbReference>
<keyword evidence="4 10" id="KW-0812">Transmembrane</keyword>
<dbReference type="InterPro" id="IPR050173">
    <property type="entry name" value="ABC_transporter_C-like"/>
</dbReference>
<dbReference type="InterPro" id="IPR011527">
    <property type="entry name" value="ABC1_TM_dom"/>
</dbReference>
<dbReference type="OrthoDB" id="6500128at2759"/>
<feature type="domain" description="ABC transporter" evidence="11">
    <location>
        <begin position="147"/>
        <end position="368"/>
    </location>
</feature>
<evidence type="ECO:0000256" key="8">
    <source>
        <dbReference type="ARBA" id="ARBA00022989"/>
    </source>
</evidence>
<feature type="transmembrane region" description="Helical" evidence="10">
    <location>
        <begin position="45"/>
        <end position="68"/>
    </location>
</feature>
<dbReference type="Proteomes" id="UP000095038">
    <property type="component" value="Unassembled WGS sequence"/>
</dbReference>
<keyword evidence="13" id="KW-0378">Hydrolase</keyword>
<dbReference type="CDD" id="cd03250">
    <property type="entry name" value="ABCC_MRP_domain1"/>
    <property type="match status" value="1"/>
</dbReference>
<feature type="transmembrane region" description="Helical" evidence="10">
    <location>
        <begin position="431"/>
        <end position="451"/>
    </location>
</feature>
<dbReference type="PANTHER" id="PTHR24223">
    <property type="entry name" value="ATP-BINDING CASSETTE SUB-FAMILY C"/>
    <property type="match status" value="1"/>
</dbReference>
<dbReference type="STRING" id="1344418.A0A1D2VJH6"/>
<dbReference type="PANTHER" id="PTHR24223:SF456">
    <property type="entry name" value="MULTIDRUG RESISTANCE-ASSOCIATED PROTEIN LETHAL(2)03659"/>
    <property type="match status" value="1"/>
</dbReference>
<dbReference type="FunCoup" id="A0A1D2VJH6">
    <property type="interactions" value="266"/>
</dbReference>
<evidence type="ECO:0000256" key="4">
    <source>
        <dbReference type="ARBA" id="ARBA00022692"/>
    </source>
</evidence>
<dbReference type="GeneID" id="30966790"/>
<evidence type="ECO:0000256" key="6">
    <source>
        <dbReference type="ARBA" id="ARBA00022741"/>
    </source>
</evidence>
<dbReference type="Pfam" id="PF00664">
    <property type="entry name" value="ABC_membrane"/>
    <property type="match status" value="1"/>
</dbReference>
<dbReference type="InterPro" id="IPR003439">
    <property type="entry name" value="ABC_transporter-like_ATP-bd"/>
</dbReference>
<keyword evidence="3" id="KW-0813">Transport</keyword>
<evidence type="ECO:0000313" key="14">
    <source>
        <dbReference type="Proteomes" id="UP000095038"/>
    </source>
</evidence>
<evidence type="ECO:0000256" key="5">
    <source>
        <dbReference type="ARBA" id="ARBA00022737"/>
    </source>
</evidence>
<keyword evidence="5" id="KW-0677">Repeat</keyword>
<dbReference type="Gene3D" id="1.20.1560.10">
    <property type="entry name" value="ABC transporter type 1, transmembrane domain"/>
    <property type="match status" value="1"/>
</dbReference>
<feature type="transmembrane region" description="Helical" evidence="10">
    <location>
        <begin position="12"/>
        <end position="33"/>
    </location>
</feature>
<dbReference type="InterPro" id="IPR027417">
    <property type="entry name" value="P-loop_NTPase"/>
</dbReference>
<evidence type="ECO:0000256" key="1">
    <source>
        <dbReference type="ARBA" id="ARBA00004141"/>
    </source>
</evidence>
<sequence>MNIVFKIQFYKNIFISAATTLPALSAMLCFAIIYKINGGHDAVDIFASLSLFHVLSQLILMFPIAVGGSADAVVTCKRVSDVLSSSEIKKNVMAELKNERMHNFRVDSCMAIQLRNASFKWDEIEEESLNSERGKNSENDIQKQSKVLTKTLKKVSNAASFKGLIDINLDIKKGELVIVTGFIGSGKSSLLAALADFMKKEKGIKSVNDSLIFCGYSWAQNETIKNNILFGKEYDEKKYLAIIHACDLLDDLKVFPAGDETEIGERGITLSGGQRARINLARAVYHDANIILLDDVLSAVDAKVGKHIMKYCILGLLKNKTRILATHQLSVIENADKIIFLNGKGGLICGTIDKIQTESQDFNNLIAFQFNSYNKVNTVIKESLYEKKELLNQTVQDVDGHLMVEEERAVNKISKDVYYHYVTEGSGCFKFAALPIFMLLIIIQTFCNLFINTWLSFWVEDRFDKSGNFYIGIYVMVNMAFVFFTILEFSMILYITNMAARQLTIKAIAKVLHAPMSFLDTAPMGRILNRFTKDSDSLDNLIGDEFRVFIICLSSLIGVIILCIIYLPWFAISLPFFALLFVSVSSYYQASAREINRLEALNRSYVISNISECLGGRDTIRAYNAMERFKEKNSRYIDLMNEASYITISNQRWLAVHLDMLGILFSLIISLLCVTRQFSVTASSAGLLISYVFSVTGGISMVVRTMTSVENSMNSAERLSYYAFDLPQEPPYYITEMSPPSSWPSRGEIIFKNASLRYREGLPLVLKSISFCANPGEKIGICGRTGAGKSSIMTALYRLAEISEGKILIDGIDISKLGLKDLRSKLSIIPQDPVLFKGTIRSNLDPFNECLDDDLWDALVRGGLIEEEFLGYMRYQEKYGEIYESVNKFHLNRMKKFGLNESVEDNGLNFSLGERQLLALSRALVRNSKILIMDEATSSVDYETDSKIQETIYEQFSDCTILCIAHRLKTISNYDKIMVLENGEIVEFDTPKNLYDKTNSIFREMCDESGITVF</sequence>
<comment type="subcellular location">
    <subcellularLocation>
        <location evidence="1">Membrane</location>
        <topology evidence="1">Multi-pass membrane protein</topology>
    </subcellularLocation>
</comment>